<dbReference type="KEGG" id="nai:NECAME_17515"/>
<reference evidence="2" key="1">
    <citation type="journal article" date="2014" name="Nat. Genet.">
        <title>Genome of the human hookworm Necator americanus.</title>
        <authorList>
            <person name="Tang Y.T."/>
            <person name="Gao X."/>
            <person name="Rosa B.A."/>
            <person name="Abubucker S."/>
            <person name="Hallsworth-Pepin K."/>
            <person name="Martin J."/>
            <person name="Tyagi R."/>
            <person name="Heizer E."/>
            <person name="Zhang X."/>
            <person name="Bhonagiri-Palsikar V."/>
            <person name="Minx P."/>
            <person name="Warren W.C."/>
            <person name="Wang Q."/>
            <person name="Zhan B."/>
            <person name="Hotez P.J."/>
            <person name="Sternberg P.W."/>
            <person name="Dougall A."/>
            <person name="Gaze S.T."/>
            <person name="Mulvenna J."/>
            <person name="Sotillo J."/>
            <person name="Ranganathan S."/>
            <person name="Rabelo E.M."/>
            <person name="Wilson R.K."/>
            <person name="Felgner P.L."/>
            <person name="Bethony J."/>
            <person name="Hawdon J.M."/>
            <person name="Gasser R.B."/>
            <person name="Loukas A."/>
            <person name="Mitreva M."/>
        </authorList>
    </citation>
    <scope>NUCLEOTIDE SEQUENCE [LARGE SCALE GENOMIC DNA]</scope>
</reference>
<sequence length="127" mass="14290">MLACDVRLHRRDLRGMCIGRDGFGQQRLEWRIGEGCGEQPVRVRPAIAPFVSTERPACRAHDLRALRSKTSCYLGYASVEADQQADAAEFRVHDGIALRADLEPVLIMRGKELLLIVTDQFAVRVEQ</sequence>
<proteinExistence type="predicted"/>
<name>W2TNQ6_NECAM</name>
<dbReference type="AlphaFoldDB" id="W2TNQ6"/>
<keyword evidence="2" id="KW-1185">Reference proteome</keyword>
<organism evidence="1 2">
    <name type="scientific">Necator americanus</name>
    <name type="common">Human hookworm</name>
    <dbReference type="NCBI Taxonomy" id="51031"/>
    <lineage>
        <taxon>Eukaryota</taxon>
        <taxon>Metazoa</taxon>
        <taxon>Ecdysozoa</taxon>
        <taxon>Nematoda</taxon>
        <taxon>Chromadorea</taxon>
        <taxon>Rhabditida</taxon>
        <taxon>Rhabditina</taxon>
        <taxon>Rhabditomorpha</taxon>
        <taxon>Strongyloidea</taxon>
        <taxon>Ancylostomatidae</taxon>
        <taxon>Bunostominae</taxon>
        <taxon>Necator</taxon>
    </lineage>
</organism>
<gene>
    <name evidence="1" type="ORF">NECAME_17515</name>
</gene>
<dbReference type="Proteomes" id="UP000053676">
    <property type="component" value="Unassembled WGS sequence"/>
</dbReference>
<dbReference type="EMBL" id="KI658242">
    <property type="protein sequence ID" value="ETN83294.1"/>
    <property type="molecule type" value="Genomic_DNA"/>
</dbReference>
<evidence type="ECO:0000313" key="2">
    <source>
        <dbReference type="Proteomes" id="UP000053676"/>
    </source>
</evidence>
<accession>W2TNQ6</accession>
<evidence type="ECO:0000313" key="1">
    <source>
        <dbReference type="EMBL" id="ETN83294.1"/>
    </source>
</evidence>
<protein>
    <submittedName>
        <fullName evidence="1">Uncharacterized protein</fullName>
    </submittedName>
</protein>